<feature type="domain" description="Exonuclease" evidence="4">
    <location>
        <begin position="14"/>
        <end position="199"/>
    </location>
</feature>
<dbReference type="GO" id="GO:0008408">
    <property type="term" value="F:3'-5' exonuclease activity"/>
    <property type="evidence" value="ECO:0007669"/>
    <property type="project" value="TreeGrafter"/>
</dbReference>
<name>A0A4Q9V178_9ACTO</name>
<dbReference type="PANTHER" id="PTHR30231:SF4">
    <property type="entry name" value="PROTEIN NEN2"/>
    <property type="match status" value="1"/>
</dbReference>
<evidence type="ECO:0000259" key="4">
    <source>
        <dbReference type="SMART" id="SM00479"/>
    </source>
</evidence>
<evidence type="ECO:0000313" key="5">
    <source>
        <dbReference type="EMBL" id="TBW22844.1"/>
    </source>
</evidence>
<evidence type="ECO:0000313" key="6">
    <source>
        <dbReference type="Proteomes" id="UP000293036"/>
    </source>
</evidence>
<dbReference type="Gene3D" id="3.30.420.10">
    <property type="entry name" value="Ribonuclease H-like superfamily/Ribonuclease H"/>
    <property type="match status" value="1"/>
</dbReference>
<dbReference type="EMBL" id="SJDT01000002">
    <property type="protein sequence ID" value="TBW22844.1"/>
    <property type="molecule type" value="Genomic_DNA"/>
</dbReference>
<dbReference type="OrthoDB" id="190275at2"/>
<keyword evidence="6" id="KW-1185">Reference proteome</keyword>
<dbReference type="CDD" id="cd06127">
    <property type="entry name" value="DEDDh"/>
    <property type="match status" value="1"/>
</dbReference>
<evidence type="ECO:0000256" key="1">
    <source>
        <dbReference type="ARBA" id="ARBA00022722"/>
    </source>
</evidence>
<accession>A0A4Q9V178</accession>
<dbReference type="Pfam" id="PF00929">
    <property type="entry name" value="RNase_T"/>
    <property type="match status" value="1"/>
</dbReference>
<sequence length="234" mass="26190">MSTHVNEAQMNDAQYAIVDLETTGLDPLNDRIIEIAIIHADHALTEEYRWSSLVNPQQEITSTQIHHISQADVATAPTFNELRNKIIELLHNRIIVCHNAAFDCAFLNAEFRRCAGSDTRGIQNRSSKDTSTSVQVAQIPATALVCTMNQSRIYSNSERHSLFHLATFHNIDTPTAHRAMPDAQTCFALFRLFVNAEACGDRLRDQATDRHGNTVLPAQWHNATAWAKSNVEIS</sequence>
<dbReference type="Proteomes" id="UP000293036">
    <property type="component" value="Unassembled WGS sequence"/>
</dbReference>
<reference evidence="5 6" key="1">
    <citation type="submission" date="2019-02" db="EMBL/GenBank/DDBJ databases">
        <title>Arcanobacterium bovis sp. nov., isolated from the milk of a cow with mastitis.</title>
        <authorList>
            <person name="Sammra O."/>
            <person name="Foster G."/>
            <person name="Hassan A."/>
            <person name="Alssahen M."/>
            <person name="Laemmler C."/>
            <person name="Borowiak M."/>
            <person name="Malorny B."/>
            <person name="Abdulmawjood A."/>
        </authorList>
    </citation>
    <scope>NUCLEOTIDE SEQUENCE [LARGE SCALE GENOMIC DNA]</scope>
    <source>
        <strain evidence="5 6">C605018/01/1</strain>
    </source>
</reference>
<evidence type="ECO:0000256" key="3">
    <source>
        <dbReference type="ARBA" id="ARBA00022839"/>
    </source>
</evidence>
<dbReference type="PANTHER" id="PTHR30231">
    <property type="entry name" value="DNA POLYMERASE III SUBUNIT EPSILON"/>
    <property type="match status" value="1"/>
</dbReference>
<dbReference type="InterPro" id="IPR012337">
    <property type="entry name" value="RNaseH-like_sf"/>
</dbReference>
<keyword evidence="3 5" id="KW-0269">Exonuclease</keyword>
<dbReference type="InterPro" id="IPR036397">
    <property type="entry name" value="RNaseH_sf"/>
</dbReference>
<dbReference type="InterPro" id="IPR013520">
    <property type="entry name" value="Ribonucl_H"/>
</dbReference>
<dbReference type="AlphaFoldDB" id="A0A4Q9V178"/>
<organism evidence="5 6">
    <name type="scientific">Arcanobacterium bovis</name>
    <dbReference type="NCBI Taxonomy" id="2529275"/>
    <lineage>
        <taxon>Bacteria</taxon>
        <taxon>Bacillati</taxon>
        <taxon>Actinomycetota</taxon>
        <taxon>Actinomycetes</taxon>
        <taxon>Actinomycetales</taxon>
        <taxon>Actinomycetaceae</taxon>
        <taxon>Arcanobacterium</taxon>
    </lineage>
</organism>
<proteinExistence type="predicted"/>
<keyword evidence="1" id="KW-0540">Nuclease</keyword>
<comment type="caution">
    <text evidence="5">The sequence shown here is derived from an EMBL/GenBank/DDBJ whole genome shotgun (WGS) entry which is preliminary data.</text>
</comment>
<evidence type="ECO:0000256" key="2">
    <source>
        <dbReference type="ARBA" id="ARBA00022801"/>
    </source>
</evidence>
<gene>
    <name evidence="5" type="ORF">EZJ44_02775</name>
</gene>
<dbReference type="SMART" id="SM00479">
    <property type="entry name" value="EXOIII"/>
    <property type="match status" value="1"/>
</dbReference>
<dbReference type="RefSeq" id="WP_131279900.1">
    <property type="nucleotide sequence ID" value="NZ_JBHSLR010000009.1"/>
</dbReference>
<protein>
    <submittedName>
        <fullName evidence="5">3'-5' exonuclease</fullName>
    </submittedName>
</protein>
<dbReference type="GO" id="GO:0003676">
    <property type="term" value="F:nucleic acid binding"/>
    <property type="evidence" value="ECO:0007669"/>
    <property type="project" value="InterPro"/>
</dbReference>
<keyword evidence="2" id="KW-0378">Hydrolase</keyword>
<dbReference type="SUPFAM" id="SSF53098">
    <property type="entry name" value="Ribonuclease H-like"/>
    <property type="match status" value="1"/>
</dbReference>